<dbReference type="Pfam" id="PF03734">
    <property type="entry name" value="YkuD"/>
    <property type="match status" value="1"/>
</dbReference>
<feature type="signal peptide" evidence="3">
    <location>
        <begin position="1"/>
        <end position="28"/>
    </location>
</feature>
<name>A0ABW0V2G0_9ACTN</name>
<evidence type="ECO:0000313" key="6">
    <source>
        <dbReference type="Proteomes" id="UP001596066"/>
    </source>
</evidence>
<comment type="pathway">
    <text evidence="1">Cell wall biogenesis; peptidoglycan biosynthesis.</text>
</comment>
<dbReference type="InterPro" id="IPR005490">
    <property type="entry name" value="LD_TPept_cat_dom"/>
</dbReference>
<feature type="region of interest" description="Disordered" evidence="2">
    <location>
        <begin position="55"/>
        <end position="77"/>
    </location>
</feature>
<feature type="domain" description="L,D-TPase catalytic" evidence="4">
    <location>
        <begin position="98"/>
        <end position="253"/>
    </location>
</feature>
<dbReference type="Proteomes" id="UP001596066">
    <property type="component" value="Unassembled WGS sequence"/>
</dbReference>
<sequence length="261" mass="26483">MPVTHVAPRRLGCGTVLTAAALLLTGCAAPGTQPAAAPPGASPAATVAADPMRSALAAPSPATSAPGTLPGLGPRTTAAIPADAQQVVLATGQEKNSSTTTVQLYERTAAGWTPAGPLWQAHNALRGWTGDHHVGDLRSPVGVFTLTDAGGLRPNPGTKLPYTQSSAFTIDGSGFNGEDLQGSFDYVIAIDYNRKPGTSPLDTTKPLGEARGGGIWLHADHGGPTHGCVSLPTDTMAELLRRLDPGRHPVIVMGDAASLAG</sequence>
<gene>
    <name evidence="5" type="ORF">ACFPZF_00240</name>
</gene>
<keyword evidence="1" id="KW-0961">Cell wall biogenesis/degradation</keyword>
<evidence type="ECO:0000313" key="5">
    <source>
        <dbReference type="EMBL" id="MFC5639787.1"/>
    </source>
</evidence>
<dbReference type="PROSITE" id="PS52029">
    <property type="entry name" value="LD_TPASE"/>
    <property type="match status" value="1"/>
</dbReference>
<keyword evidence="3" id="KW-0732">Signal</keyword>
<dbReference type="PANTHER" id="PTHR38589:SF1">
    <property type="entry name" value="BLR0621 PROTEIN"/>
    <property type="match status" value="1"/>
</dbReference>
<feature type="compositionally biased region" description="Low complexity" evidence="2">
    <location>
        <begin position="55"/>
        <end position="69"/>
    </location>
</feature>
<dbReference type="PANTHER" id="PTHR38589">
    <property type="entry name" value="BLR0621 PROTEIN"/>
    <property type="match status" value="1"/>
</dbReference>
<evidence type="ECO:0000256" key="3">
    <source>
        <dbReference type="SAM" id="SignalP"/>
    </source>
</evidence>
<accession>A0ABW0V2G0</accession>
<organism evidence="5 6">
    <name type="scientific">Kitasatospora cinereorecta</name>
    <dbReference type="NCBI Taxonomy" id="285560"/>
    <lineage>
        <taxon>Bacteria</taxon>
        <taxon>Bacillati</taxon>
        <taxon>Actinomycetota</taxon>
        <taxon>Actinomycetes</taxon>
        <taxon>Kitasatosporales</taxon>
        <taxon>Streptomycetaceae</taxon>
        <taxon>Kitasatospora</taxon>
    </lineage>
</organism>
<dbReference type="CDD" id="cd16913">
    <property type="entry name" value="YkuD_like"/>
    <property type="match status" value="1"/>
</dbReference>
<keyword evidence="1" id="KW-0133">Cell shape</keyword>
<feature type="active site" description="Proton donor/acceptor" evidence="1">
    <location>
        <position position="218"/>
    </location>
</feature>
<protein>
    <submittedName>
        <fullName evidence="5">L,D-transpeptidase family protein</fullName>
    </submittedName>
</protein>
<evidence type="ECO:0000259" key="4">
    <source>
        <dbReference type="PROSITE" id="PS52029"/>
    </source>
</evidence>
<reference evidence="6" key="1">
    <citation type="journal article" date="2019" name="Int. J. Syst. Evol. Microbiol.">
        <title>The Global Catalogue of Microorganisms (GCM) 10K type strain sequencing project: providing services to taxonomists for standard genome sequencing and annotation.</title>
        <authorList>
            <consortium name="The Broad Institute Genomics Platform"/>
            <consortium name="The Broad Institute Genome Sequencing Center for Infectious Disease"/>
            <person name="Wu L."/>
            <person name="Ma J."/>
        </authorList>
    </citation>
    <scope>NUCLEOTIDE SEQUENCE [LARGE SCALE GENOMIC DNA]</scope>
    <source>
        <strain evidence="6">CGMCC 4.1622</strain>
    </source>
</reference>
<proteinExistence type="predicted"/>
<evidence type="ECO:0000256" key="1">
    <source>
        <dbReference type="PROSITE-ProRule" id="PRU01373"/>
    </source>
</evidence>
<dbReference type="RefSeq" id="WP_346141019.1">
    <property type="nucleotide sequence ID" value="NZ_BAAAUA010000002.1"/>
</dbReference>
<feature type="chain" id="PRO_5045535515" evidence="3">
    <location>
        <begin position="29"/>
        <end position="261"/>
    </location>
</feature>
<feature type="active site" description="Nucleophile" evidence="1">
    <location>
        <position position="228"/>
    </location>
</feature>
<keyword evidence="6" id="KW-1185">Reference proteome</keyword>
<dbReference type="EMBL" id="JBHSOC010000001">
    <property type="protein sequence ID" value="MFC5639787.1"/>
    <property type="molecule type" value="Genomic_DNA"/>
</dbReference>
<comment type="caution">
    <text evidence="5">The sequence shown here is derived from an EMBL/GenBank/DDBJ whole genome shotgun (WGS) entry which is preliminary data.</text>
</comment>
<keyword evidence="1" id="KW-0573">Peptidoglycan synthesis</keyword>
<evidence type="ECO:0000256" key="2">
    <source>
        <dbReference type="SAM" id="MobiDB-lite"/>
    </source>
</evidence>